<comment type="catalytic activity">
    <reaction evidence="5">
        <text>L-threonyl-[protein] + ATP = O-phospho-L-threonyl-[protein] + ADP + H(+)</text>
        <dbReference type="Rhea" id="RHEA:46608"/>
        <dbReference type="Rhea" id="RHEA-COMP:11060"/>
        <dbReference type="Rhea" id="RHEA-COMP:11605"/>
        <dbReference type="ChEBI" id="CHEBI:15378"/>
        <dbReference type="ChEBI" id="CHEBI:30013"/>
        <dbReference type="ChEBI" id="CHEBI:30616"/>
        <dbReference type="ChEBI" id="CHEBI:61977"/>
        <dbReference type="ChEBI" id="CHEBI:456216"/>
        <dbReference type="EC" id="2.7.11.1"/>
    </reaction>
</comment>
<dbReference type="GO" id="GO:0004674">
    <property type="term" value="F:protein serine/threonine kinase activity"/>
    <property type="evidence" value="ECO:0007669"/>
    <property type="project" value="UniProtKB-KW"/>
</dbReference>
<evidence type="ECO:0000256" key="1">
    <source>
        <dbReference type="ARBA" id="ARBA00005575"/>
    </source>
</evidence>
<comment type="similarity">
    <text evidence="1">Belongs to the protein kinase superfamily. CAMK Ser/Thr protein kinase family. CHEK2 subfamily.</text>
</comment>
<organism evidence="8 9">
    <name type="scientific">Orbilia oligospora</name>
    <name type="common">Nematode-trapping fungus</name>
    <name type="synonym">Arthrobotrys oligospora</name>
    <dbReference type="NCBI Taxonomy" id="2813651"/>
    <lineage>
        <taxon>Eukaryota</taxon>
        <taxon>Fungi</taxon>
        <taxon>Dikarya</taxon>
        <taxon>Ascomycota</taxon>
        <taxon>Pezizomycotina</taxon>
        <taxon>Orbiliomycetes</taxon>
        <taxon>Orbiliales</taxon>
        <taxon>Orbiliaceae</taxon>
        <taxon>Orbilia</taxon>
    </lineage>
</organism>
<dbReference type="GO" id="GO:0044773">
    <property type="term" value="P:mitotic DNA damage checkpoint signaling"/>
    <property type="evidence" value="ECO:0007669"/>
    <property type="project" value="TreeGrafter"/>
</dbReference>
<dbReference type="InterPro" id="IPR000719">
    <property type="entry name" value="Prot_kinase_dom"/>
</dbReference>
<dbReference type="PROSITE" id="PS50006">
    <property type="entry name" value="FHA_DOMAIN"/>
    <property type="match status" value="1"/>
</dbReference>
<dbReference type="SUPFAM" id="SSF56112">
    <property type="entry name" value="Protein kinase-like (PK-like)"/>
    <property type="match status" value="1"/>
</dbReference>
<keyword evidence="3" id="KW-0723">Serine/threonine-protein kinase</keyword>
<evidence type="ECO:0000256" key="4">
    <source>
        <dbReference type="ARBA" id="ARBA00022777"/>
    </source>
</evidence>
<proteinExistence type="inferred from homology"/>
<dbReference type="SMART" id="SM00220">
    <property type="entry name" value="S_TKc"/>
    <property type="match status" value="1"/>
</dbReference>
<dbReference type="EC" id="2.7.11.1" evidence="2"/>
<dbReference type="InterPro" id="IPR000253">
    <property type="entry name" value="FHA_dom"/>
</dbReference>
<evidence type="ECO:0000256" key="5">
    <source>
        <dbReference type="ARBA" id="ARBA00047899"/>
    </source>
</evidence>
<keyword evidence="4" id="KW-0808">Transferase</keyword>
<dbReference type="PANTHER" id="PTHR44167">
    <property type="entry name" value="OVARIAN-SPECIFIC SERINE/THREONINE-PROTEIN KINASE LOK-RELATED"/>
    <property type="match status" value="1"/>
</dbReference>
<comment type="caution">
    <text evidence="8">The sequence shown here is derived from an EMBL/GenBank/DDBJ whole genome shotgun (WGS) entry which is preliminary data.</text>
</comment>
<accession>A0A6G1MLL9</accession>
<dbReference type="InterPro" id="IPR008271">
    <property type="entry name" value="Ser/Thr_kinase_AS"/>
</dbReference>
<dbReference type="GO" id="GO:0005524">
    <property type="term" value="F:ATP binding"/>
    <property type="evidence" value="ECO:0007669"/>
    <property type="project" value="InterPro"/>
</dbReference>
<gene>
    <name evidence="8" type="ORF">TWF191_003893</name>
</gene>
<dbReference type="Gene3D" id="1.10.510.10">
    <property type="entry name" value="Transferase(Phosphotransferase) domain 1"/>
    <property type="match status" value="1"/>
</dbReference>
<dbReference type="EMBL" id="WIPF01000002">
    <property type="protein sequence ID" value="KAF3231917.1"/>
    <property type="molecule type" value="Genomic_DNA"/>
</dbReference>
<evidence type="ECO:0000256" key="6">
    <source>
        <dbReference type="ARBA" id="ARBA00048679"/>
    </source>
</evidence>
<evidence type="ECO:0000256" key="3">
    <source>
        <dbReference type="ARBA" id="ARBA00022527"/>
    </source>
</evidence>
<evidence type="ECO:0000256" key="7">
    <source>
        <dbReference type="SAM" id="MobiDB-lite"/>
    </source>
</evidence>
<feature type="region of interest" description="Disordered" evidence="7">
    <location>
        <begin position="499"/>
        <end position="520"/>
    </location>
</feature>
<keyword evidence="4" id="KW-0418">Kinase</keyword>
<dbReference type="Proteomes" id="UP000483672">
    <property type="component" value="Unassembled WGS sequence"/>
</dbReference>
<sequence>MSSPTYVGVKDSDVLYLFPAPESPAEECVKHPSNRRYVRPIRTSDCAFATDAIVLSFDVPPRRLSTGWKFGSNEGETDIFLGDNPSIKQLISGTHFTIGFNQNSGVLMLTNHSSIGTFIRSRADDDDDSNAEPLQRLYFSSVLERRTQIVLPGYNFIAVVPRSSDDQTYQALLTAGLRSPFSGYMTPITPPDSGPPIHRGGYSIRNIIRKAHPLNRTHVDVFVAVQISTGDKFVAKCFVKRENPETREMRFLQLLENRKHDNIIRLEKILDAGESIYLVMPASPRGDLSQHEYLQWSESQKTHTALQILAGAEFLHRSGIFHRDIKPENLLLFTENPVNIKIADLGSATSEELANDLVGTENFAAPEIVLASNASSGPYRTNLVDSWSIGVVLLTFYNRIEDYRNIRLFRDDGYHKVLQMVASNCARSKMELPRLVALTVLIEPERRLTVAQCFQQCKNIWDRLAENLGPPVLSQATIPNRPLGAASADLPPTLDLPSEFSYFDRDGTPPPGSPNTATAASIDTRLEASVSLSIDSIYERLHTSASANSDTDRDG</sequence>
<dbReference type="GO" id="GO:0005634">
    <property type="term" value="C:nucleus"/>
    <property type="evidence" value="ECO:0007669"/>
    <property type="project" value="TreeGrafter"/>
</dbReference>
<name>A0A6G1MLL9_ORBOL</name>
<dbReference type="PROSITE" id="PS00108">
    <property type="entry name" value="PROTEIN_KINASE_ST"/>
    <property type="match status" value="1"/>
</dbReference>
<evidence type="ECO:0000313" key="8">
    <source>
        <dbReference type="EMBL" id="KAF3231917.1"/>
    </source>
</evidence>
<dbReference type="AlphaFoldDB" id="A0A6G1MLL9"/>
<evidence type="ECO:0000313" key="9">
    <source>
        <dbReference type="Proteomes" id="UP000483672"/>
    </source>
</evidence>
<dbReference type="Pfam" id="PF00069">
    <property type="entry name" value="Pkinase"/>
    <property type="match status" value="1"/>
</dbReference>
<dbReference type="InterPro" id="IPR011009">
    <property type="entry name" value="Kinase-like_dom_sf"/>
</dbReference>
<dbReference type="PROSITE" id="PS50011">
    <property type="entry name" value="PROTEIN_KINASE_DOM"/>
    <property type="match status" value="1"/>
</dbReference>
<dbReference type="InterPro" id="IPR008984">
    <property type="entry name" value="SMAD_FHA_dom_sf"/>
</dbReference>
<dbReference type="SUPFAM" id="SSF49879">
    <property type="entry name" value="SMAD/FHA domain"/>
    <property type="match status" value="1"/>
</dbReference>
<reference evidence="8 9" key="1">
    <citation type="submission" date="2019-06" db="EMBL/GenBank/DDBJ databases">
        <authorList>
            <person name="Palmer J.M."/>
        </authorList>
    </citation>
    <scope>NUCLEOTIDE SEQUENCE [LARGE SCALE GENOMIC DNA]</scope>
    <source>
        <strain evidence="8 9">TWF191</strain>
    </source>
</reference>
<dbReference type="PANTHER" id="PTHR44167:SF24">
    <property type="entry name" value="SERINE_THREONINE-PROTEIN KINASE CHK2"/>
    <property type="match status" value="1"/>
</dbReference>
<evidence type="ECO:0000256" key="2">
    <source>
        <dbReference type="ARBA" id="ARBA00012513"/>
    </source>
</evidence>
<protein>
    <recommendedName>
        <fullName evidence="2">non-specific serine/threonine protein kinase</fullName>
        <ecNumber evidence="2">2.7.11.1</ecNumber>
    </recommendedName>
</protein>
<comment type="catalytic activity">
    <reaction evidence="6">
        <text>L-seryl-[protein] + ATP = O-phospho-L-seryl-[protein] + ADP + H(+)</text>
        <dbReference type="Rhea" id="RHEA:17989"/>
        <dbReference type="Rhea" id="RHEA-COMP:9863"/>
        <dbReference type="Rhea" id="RHEA-COMP:11604"/>
        <dbReference type="ChEBI" id="CHEBI:15378"/>
        <dbReference type="ChEBI" id="CHEBI:29999"/>
        <dbReference type="ChEBI" id="CHEBI:30616"/>
        <dbReference type="ChEBI" id="CHEBI:83421"/>
        <dbReference type="ChEBI" id="CHEBI:456216"/>
        <dbReference type="EC" id="2.7.11.1"/>
    </reaction>
</comment>